<accession>A0ABV5R6Q7</accession>
<comment type="caution">
    <text evidence="2">The sequence shown here is derived from an EMBL/GenBank/DDBJ whole genome shotgun (WGS) entry which is preliminary data.</text>
</comment>
<reference evidence="2 3" key="1">
    <citation type="submission" date="2024-09" db="EMBL/GenBank/DDBJ databases">
        <authorList>
            <person name="Sun Q."/>
            <person name="Mori K."/>
        </authorList>
    </citation>
    <scope>NUCLEOTIDE SEQUENCE [LARGE SCALE GENOMIC DNA]</scope>
    <source>
        <strain evidence="2 3">JCM 3331</strain>
    </source>
</reference>
<evidence type="ECO:0000313" key="2">
    <source>
        <dbReference type="EMBL" id="MFB9573530.1"/>
    </source>
</evidence>
<keyword evidence="3" id="KW-1185">Reference proteome</keyword>
<proteinExistence type="predicted"/>
<name>A0ABV5R6Q7_9ACTN</name>
<dbReference type="EMBL" id="JBHMCG010000060">
    <property type="protein sequence ID" value="MFB9573530.1"/>
    <property type="molecule type" value="Genomic_DNA"/>
</dbReference>
<gene>
    <name evidence="2" type="ORF">ACFFTL_14670</name>
</gene>
<evidence type="ECO:0000313" key="3">
    <source>
        <dbReference type="Proteomes" id="UP001589710"/>
    </source>
</evidence>
<dbReference type="Proteomes" id="UP001589710">
    <property type="component" value="Unassembled WGS sequence"/>
</dbReference>
<keyword evidence="1" id="KW-0732">Signal</keyword>
<sequence>MRSTRRNKVLTAAAAVVATGLLAGVVATTTGTSTSGTAARGMDAVEYVAAGQNSATFRGTFRKADGCPYLVSSGGTHYYLPGYTIGGNGALYKKGGGFIAYPGWKIQANGTKQYKPLGNRTTHCTSWGDTHRIKARSIYALQH</sequence>
<organism evidence="2 3">
    <name type="scientific">Streptomyces yanii</name>
    <dbReference type="NCBI Taxonomy" id="78510"/>
    <lineage>
        <taxon>Bacteria</taxon>
        <taxon>Bacillati</taxon>
        <taxon>Actinomycetota</taxon>
        <taxon>Actinomycetes</taxon>
        <taxon>Kitasatosporales</taxon>
        <taxon>Streptomycetaceae</taxon>
        <taxon>Streptomyces</taxon>
    </lineage>
</organism>
<evidence type="ECO:0000256" key="1">
    <source>
        <dbReference type="SAM" id="SignalP"/>
    </source>
</evidence>
<protein>
    <submittedName>
        <fullName evidence="2">Uncharacterized protein</fullName>
    </submittedName>
</protein>
<feature type="chain" id="PRO_5046712038" evidence="1">
    <location>
        <begin position="24"/>
        <end position="143"/>
    </location>
</feature>
<feature type="signal peptide" evidence="1">
    <location>
        <begin position="1"/>
        <end position="23"/>
    </location>
</feature>
<dbReference type="RefSeq" id="WP_345515562.1">
    <property type="nucleotide sequence ID" value="NZ_BAAAXD010000031.1"/>
</dbReference>